<dbReference type="OrthoDB" id="9975959at2759"/>
<dbReference type="Pfam" id="PF03372">
    <property type="entry name" value="Exo_endo_phos"/>
    <property type="match status" value="1"/>
</dbReference>
<dbReference type="GO" id="GO:0004518">
    <property type="term" value="F:nuclease activity"/>
    <property type="evidence" value="ECO:0007669"/>
    <property type="project" value="UniProtKB-KW"/>
</dbReference>
<dbReference type="Proteomes" id="UP000239649">
    <property type="component" value="Unassembled WGS sequence"/>
</dbReference>
<dbReference type="GO" id="GO:0070260">
    <property type="term" value="F:5'-tyrosyl-DNA phosphodiesterase activity"/>
    <property type="evidence" value="ECO:0007669"/>
    <property type="project" value="TreeGrafter"/>
</dbReference>
<keyword evidence="8" id="KW-0460">Magnesium</keyword>
<dbReference type="GO" id="GO:0005737">
    <property type="term" value="C:cytoplasm"/>
    <property type="evidence" value="ECO:0007669"/>
    <property type="project" value="TreeGrafter"/>
</dbReference>
<evidence type="ECO:0000256" key="5">
    <source>
        <dbReference type="ARBA" id="ARBA00022723"/>
    </source>
</evidence>
<evidence type="ECO:0000256" key="3">
    <source>
        <dbReference type="ARBA" id="ARBA00004322"/>
    </source>
</evidence>
<keyword evidence="10" id="KW-0539">Nucleus</keyword>
<keyword evidence="7 13" id="KW-0378">Hydrolase</keyword>
<proteinExistence type="predicted"/>
<keyword evidence="6" id="KW-0227">DNA damage</keyword>
<dbReference type="GO" id="GO:0046872">
    <property type="term" value="F:metal ion binding"/>
    <property type="evidence" value="ECO:0007669"/>
    <property type="project" value="UniProtKB-KW"/>
</dbReference>
<keyword evidence="9" id="KW-0234">DNA repair</keyword>
<evidence type="ECO:0000313" key="14">
    <source>
        <dbReference type="Proteomes" id="UP000239649"/>
    </source>
</evidence>
<dbReference type="PANTHER" id="PTHR15822:SF4">
    <property type="entry name" value="TYROSYL-DNA PHOSPHODIESTERASE 2"/>
    <property type="match status" value="1"/>
</dbReference>
<evidence type="ECO:0000256" key="1">
    <source>
        <dbReference type="ARBA" id="ARBA00001936"/>
    </source>
</evidence>
<protein>
    <submittedName>
        <fullName evidence="13">Metal-dependent hydrolase</fullName>
    </submittedName>
</protein>
<comment type="subcellular location">
    <subcellularLocation>
        <location evidence="3">Nucleus</location>
        <location evidence="3">PML body</location>
    </subcellularLocation>
</comment>
<sequence>MDSLRVLTYNISGQNTSALAPPGFGTAAKCAAVAAEVLRHAPHLLTLQEVFLQAREPLAAALRDAGFELCGETPSHCGMIQLWALASLRAQALRAVGPVAVARLPLPLPGGAGNGHGGAAAGGDGGYLYFAGCHLEPFAEGAGRRLKQIKAALRCLPPRGRVVLAGDCNMRNAENRSVAELGLGDAFLQLQSPRDANFTWNTRTNLYYGDDTRQYTARYDRVLLRGLEATQLRLVADQPRTPGGGDYLSDHFGLLATLRLSEQPPGSPPLALRASAGPEEDGSDGGGDDLGLFGLH</sequence>
<dbReference type="InterPro" id="IPR051547">
    <property type="entry name" value="TDP2-like"/>
</dbReference>
<dbReference type="PANTHER" id="PTHR15822">
    <property type="entry name" value="TRAF AND TNF RECEPTOR-ASSOCIATED PROTEIN"/>
    <property type="match status" value="1"/>
</dbReference>
<dbReference type="STRING" id="554055.A0A2P6VRY7"/>
<dbReference type="GO" id="GO:0006302">
    <property type="term" value="P:double-strand break repair"/>
    <property type="evidence" value="ECO:0007669"/>
    <property type="project" value="TreeGrafter"/>
</dbReference>
<gene>
    <name evidence="13" type="primary">g940</name>
    <name evidence="13" type="ORF">C2E20_0940</name>
</gene>
<evidence type="ECO:0000313" key="13">
    <source>
        <dbReference type="EMBL" id="PSC76864.1"/>
    </source>
</evidence>
<feature type="region of interest" description="Disordered" evidence="11">
    <location>
        <begin position="260"/>
        <end position="296"/>
    </location>
</feature>
<evidence type="ECO:0000256" key="2">
    <source>
        <dbReference type="ARBA" id="ARBA00001946"/>
    </source>
</evidence>
<dbReference type="EMBL" id="LHPF02000001">
    <property type="protein sequence ID" value="PSC76864.1"/>
    <property type="molecule type" value="Genomic_DNA"/>
</dbReference>
<evidence type="ECO:0000259" key="12">
    <source>
        <dbReference type="Pfam" id="PF03372"/>
    </source>
</evidence>
<dbReference type="SUPFAM" id="SSF56219">
    <property type="entry name" value="DNase I-like"/>
    <property type="match status" value="1"/>
</dbReference>
<evidence type="ECO:0000256" key="6">
    <source>
        <dbReference type="ARBA" id="ARBA00022763"/>
    </source>
</evidence>
<dbReference type="AlphaFoldDB" id="A0A2P6VRY7"/>
<feature type="domain" description="Endonuclease/exonuclease/phosphatase" evidence="12">
    <location>
        <begin position="7"/>
        <end position="251"/>
    </location>
</feature>
<evidence type="ECO:0000256" key="4">
    <source>
        <dbReference type="ARBA" id="ARBA00022722"/>
    </source>
</evidence>
<evidence type="ECO:0000256" key="9">
    <source>
        <dbReference type="ARBA" id="ARBA00023204"/>
    </source>
</evidence>
<organism evidence="13 14">
    <name type="scientific">Micractinium conductrix</name>
    <dbReference type="NCBI Taxonomy" id="554055"/>
    <lineage>
        <taxon>Eukaryota</taxon>
        <taxon>Viridiplantae</taxon>
        <taxon>Chlorophyta</taxon>
        <taxon>core chlorophytes</taxon>
        <taxon>Trebouxiophyceae</taxon>
        <taxon>Chlorellales</taxon>
        <taxon>Chlorellaceae</taxon>
        <taxon>Chlorella clade</taxon>
        <taxon>Micractinium</taxon>
    </lineage>
</organism>
<comment type="caution">
    <text evidence="13">The sequence shown here is derived from an EMBL/GenBank/DDBJ whole genome shotgun (WGS) entry which is preliminary data.</text>
</comment>
<accession>A0A2P6VRY7</accession>
<evidence type="ECO:0000256" key="10">
    <source>
        <dbReference type="ARBA" id="ARBA00023242"/>
    </source>
</evidence>
<keyword evidence="5" id="KW-0479">Metal-binding</keyword>
<reference evidence="13 14" key="1">
    <citation type="journal article" date="2018" name="Plant J.">
        <title>Genome sequences of Chlorella sorokiniana UTEX 1602 and Micractinium conductrix SAG 241.80: implications to maltose excretion by a green alga.</title>
        <authorList>
            <person name="Arriola M.B."/>
            <person name="Velmurugan N."/>
            <person name="Zhang Y."/>
            <person name="Plunkett M.H."/>
            <person name="Hondzo H."/>
            <person name="Barney B.M."/>
        </authorList>
    </citation>
    <scope>NUCLEOTIDE SEQUENCE [LARGE SCALE GENOMIC DNA]</scope>
    <source>
        <strain evidence="13 14">SAG 241.80</strain>
    </source>
</reference>
<evidence type="ECO:0000256" key="7">
    <source>
        <dbReference type="ARBA" id="ARBA00022801"/>
    </source>
</evidence>
<keyword evidence="14" id="KW-1185">Reference proteome</keyword>
<comment type="cofactor">
    <cofactor evidence="1">
        <name>Mn(2+)</name>
        <dbReference type="ChEBI" id="CHEBI:29035"/>
    </cofactor>
</comment>
<dbReference type="InterPro" id="IPR005135">
    <property type="entry name" value="Endo/exonuclease/phosphatase"/>
</dbReference>
<feature type="compositionally biased region" description="Acidic residues" evidence="11">
    <location>
        <begin position="278"/>
        <end position="287"/>
    </location>
</feature>
<evidence type="ECO:0000256" key="8">
    <source>
        <dbReference type="ARBA" id="ARBA00022842"/>
    </source>
</evidence>
<dbReference type="Gene3D" id="3.60.10.10">
    <property type="entry name" value="Endonuclease/exonuclease/phosphatase"/>
    <property type="match status" value="1"/>
</dbReference>
<dbReference type="InterPro" id="IPR036691">
    <property type="entry name" value="Endo/exonu/phosph_ase_sf"/>
</dbReference>
<name>A0A2P6VRY7_9CHLO</name>
<dbReference type="GO" id="GO:0003697">
    <property type="term" value="F:single-stranded DNA binding"/>
    <property type="evidence" value="ECO:0007669"/>
    <property type="project" value="TreeGrafter"/>
</dbReference>
<keyword evidence="4" id="KW-0540">Nuclease</keyword>
<evidence type="ECO:0000256" key="11">
    <source>
        <dbReference type="SAM" id="MobiDB-lite"/>
    </source>
</evidence>
<comment type="cofactor">
    <cofactor evidence="2">
        <name>Mg(2+)</name>
        <dbReference type="ChEBI" id="CHEBI:18420"/>
    </cofactor>
</comment>